<comment type="caution">
    <text evidence="1">The sequence shown here is derived from an EMBL/GenBank/DDBJ whole genome shotgun (WGS) entry which is preliminary data.</text>
</comment>
<gene>
    <name evidence="1" type="ORF">HMPREF0061_1723</name>
</gene>
<evidence type="ECO:0000313" key="1">
    <source>
        <dbReference type="EMBL" id="EFG48922.1"/>
    </source>
</evidence>
<sequence length="40" mass="4733">MALMQLLGWDAGLNLFIIHLPNVYDYPQFPQPLDANYRHF</sequence>
<evidence type="ECO:0000313" key="2">
    <source>
        <dbReference type="Proteomes" id="UP000003764"/>
    </source>
</evidence>
<accession>A0ABN0A6P8</accession>
<dbReference type="EMBL" id="ADNT01000109">
    <property type="protein sequence ID" value="EFG48922.1"/>
    <property type="molecule type" value="Genomic_DNA"/>
</dbReference>
<dbReference type="Proteomes" id="UP000003764">
    <property type="component" value="Unassembled WGS sequence"/>
</dbReference>
<name>A0ABN0A6P8_AERVM</name>
<reference evidence="1 2" key="1">
    <citation type="submission" date="2010-04" db="EMBL/GenBank/DDBJ databases">
        <authorList>
            <person name="Muzny D."/>
            <person name="Qin X."/>
            <person name="Deng J."/>
            <person name="Jiang H."/>
            <person name="Liu Y."/>
            <person name="Qu J."/>
            <person name="Song X.-Z."/>
            <person name="Zhang L."/>
            <person name="Thornton R."/>
            <person name="Coyle M."/>
            <person name="Francisco L."/>
            <person name="Jackson L."/>
            <person name="Javaid M."/>
            <person name="Korchina V."/>
            <person name="Kovar C."/>
            <person name="Mata R."/>
            <person name="Mathew T."/>
            <person name="Ngo R."/>
            <person name="Nguyen L."/>
            <person name="Nguyen N."/>
            <person name="Okwuonu G."/>
            <person name="Ongeri F."/>
            <person name="Pham C."/>
            <person name="Simmons D."/>
            <person name="Wilczek-Boney K."/>
            <person name="Hale W."/>
            <person name="Jakkamsetti A."/>
            <person name="Pham P."/>
            <person name="Ruth R."/>
            <person name="San Lucas F."/>
            <person name="Warren J."/>
            <person name="Zhang J."/>
            <person name="Zhao Z."/>
            <person name="Zhou C."/>
            <person name="Zhu D."/>
            <person name="Lee S."/>
            <person name="Bess C."/>
            <person name="Blankenburg K."/>
            <person name="Forbes L."/>
            <person name="Fu Q."/>
            <person name="Gubbala S."/>
            <person name="Hirani K."/>
            <person name="Jayaseelan J.C."/>
            <person name="Lara F."/>
            <person name="Munidasa M."/>
            <person name="Palculict T."/>
            <person name="Patil S."/>
            <person name="Pu L.-L."/>
            <person name="Saada N."/>
            <person name="Tang L."/>
            <person name="Weissenberger G."/>
            <person name="Zhu Y."/>
            <person name="Hemphill L."/>
            <person name="Shang Y."/>
            <person name="Youmans B."/>
            <person name="Ayvaz T."/>
            <person name="Ross M."/>
            <person name="Santibanez J."/>
            <person name="Aqrawi P."/>
            <person name="Gross S."/>
            <person name="Joshi V."/>
            <person name="Fowler G."/>
            <person name="Nazareth L."/>
            <person name="Reid J."/>
            <person name="Worley K."/>
            <person name="Petrosino J."/>
            <person name="Highlander S."/>
            <person name="Gibbs R."/>
            <person name="Gibbs R."/>
        </authorList>
    </citation>
    <scope>NUCLEOTIDE SEQUENCE [LARGE SCALE GENOMIC DNA]</scope>
    <source>
        <strain evidence="1 2">ATCC 11563</strain>
    </source>
</reference>
<organism evidence="1 2">
    <name type="scientific">Aerococcus viridans (strain ATCC 11563 / DSM 20340 / CCUG 4311 / JCM 20461 / NBRC 12219 / NCTC 8251 / M1)</name>
    <dbReference type="NCBI Taxonomy" id="655812"/>
    <lineage>
        <taxon>Bacteria</taxon>
        <taxon>Bacillati</taxon>
        <taxon>Bacillota</taxon>
        <taxon>Bacilli</taxon>
        <taxon>Lactobacillales</taxon>
        <taxon>Aerococcaceae</taxon>
        <taxon>Aerococcus</taxon>
    </lineage>
</organism>
<keyword evidence="2" id="KW-1185">Reference proteome</keyword>
<protein>
    <submittedName>
        <fullName evidence="1">Uncharacterized protein</fullName>
    </submittedName>
</protein>
<proteinExistence type="predicted"/>